<dbReference type="PANTHER" id="PTHR45629">
    <property type="entry name" value="SNF2/RAD54 FAMILY MEMBER"/>
    <property type="match status" value="1"/>
</dbReference>
<dbReference type="InterPro" id="IPR049730">
    <property type="entry name" value="SNF2/RAD54-like_C"/>
</dbReference>
<keyword evidence="6" id="KW-0131">Cell cycle</keyword>
<dbReference type="Pfam" id="PF00271">
    <property type="entry name" value="Helicase_C"/>
    <property type="match status" value="1"/>
</dbReference>
<dbReference type="InterPro" id="IPR038718">
    <property type="entry name" value="SNF2-like_sf"/>
</dbReference>
<dbReference type="InterPro" id="IPR050496">
    <property type="entry name" value="SNF2_RAD54_helicase_repair"/>
</dbReference>
<dbReference type="Proteomes" id="UP001234178">
    <property type="component" value="Unassembled WGS sequence"/>
</dbReference>
<feature type="region of interest" description="Disordered" evidence="9">
    <location>
        <begin position="397"/>
        <end position="418"/>
    </location>
</feature>
<proteinExistence type="predicted"/>
<comment type="function">
    <text evidence="7">Involved in mitotic DNA repair and meiotic recombination. Functions in the recombinational DNA repair pathway. Essential for interhomolog gene conversion (GC), but may have a less important role in intersister GC than spn-A/Rad51. In the presence of DNA, spn-A/Rad51 enhances the ATPase activity of okr/Rad54.</text>
</comment>
<dbReference type="Gene3D" id="1.20.120.850">
    <property type="entry name" value="SWI2/SNF2 ATPases, N-terminal domain"/>
    <property type="match status" value="1"/>
</dbReference>
<protein>
    <recommendedName>
        <fullName evidence="2">DNA repair and recombination protein RAD54-like</fullName>
    </recommendedName>
    <alternativeName>
        <fullName evidence="8">Protein okra</fullName>
    </alternativeName>
</protein>
<dbReference type="InterPro" id="IPR014001">
    <property type="entry name" value="Helicase_ATP-bd"/>
</dbReference>
<dbReference type="SUPFAM" id="SSF52540">
    <property type="entry name" value="P-loop containing nucleoside triphosphate hydrolases"/>
    <property type="match status" value="2"/>
</dbReference>
<keyword evidence="5" id="KW-0378">Hydrolase</keyword>
<evidence type="ECO:0000256" key="9">
    <source>
        <dbReference type="SAM" id="MobiDB-lite"/>
    </source>
</evidence>
<sequence>MRRSQAPSQLGARPAAKRFRINDVTGASLLSSVTNSGNIELEKAACTTRSSQSVLELLENNNKNVDTSVSNSSHQKNNCQSMCIELSTEKPSSVESVKQYSVFWCQASTKKNKNWEEEATLVVKDRGITLKNMEGKEIGKAAGYKLAQLQDLEYGTILKVGGREVLIQDQIFESLILSETSVGKISRVINPKIDVKSSGTLNHPPFKKARIQKSQGVPLEVEHPPGLRSSQDVLDLLDNNQQNANTSLSSKCSPAKNSSYPIQSAIEPPLLKALKQYNVFWCKASAKKHKNWEEEGILTVKDRGVILMSMEGKEISRATGFKFAQLQELEHGNILKVGGREVLIQNQIIDSVNISGNCSSPMPCGTQLQADGASSLVNPRPPNKEFVSPFLKTGKKAPKLNSTSNEIKPRYNPSHPSALVMPRPPVDIQWKESQRGTVIVDVVVDPLLSKNLRPHQRDGVVFLYECLVGFKTPNMYGAILADEMGLGKTLQCITLIWILLQQGPYNGRPTIQRVLIITPSSLVKNWEKEFRRWLGRERINVFTADQQTRPIEFLKRPLCPVMMVSYEMLVRCFDEVQQVNFDLVVCDEGHRLKNAGNKTSSLLSQLDTNRKVLLTGTPVQNDLKEFFTLADFVNPGILGSLSAFRRIYEEPIVALQQPECDEDTREIGEGCASELAHLTSQFVLRRTQEVMNAHLPPKVESVIFCKPTYIQIELYRSLLDSSAVRSILSSTHCGNNQLSFILALRKLCNHPTLFTTTTKRSEESKTNEDEESDIEDFECSSLLQTNYKEKNLQIQSRDASGKFVVTFAIVDSVMKNTKEKIILVSYSTKMLDLFGETCTERNYSFLRLDGSTQTSSRMGLVDRFNDPHGTERIFLLSSKAGGVGLNLIGASRLILYDIDWNPANDMQAMARVWREGQKRKVKIYRLLTTGTIEEKIFQRQILKQGLSGTIVDTRDSTQGHFTKEELKDLFTLREDTNCDTHDLIDCPCTQKGQNETLPGLDDYDFEDERECQLGARSSKRNELHKTVDQLMDWEHFGVPFSAGSFELGLAAGRLRRILFVAVAMWPHGVANSNTCNCCNNEQVRRHSLTPRQYLMLTVLNI</sequence>
<comment type="subunit">
    <text evidence="1">Interacts (via N-terminus) with spn-A/Rad51.</text>
</comment>
<feature type="domain" description="Helicase C-terminal" evidence="11">
    <location>
        <begin position="809"/>
        <end position="970"/>
    </location>
</feature>
<evidence type="ECO:0000256" key="1">
    <source>
        <dbReference type="ARBA" id="ARBA00011467"/>
    </source>
</evidence>
<comment type="caution">
    <text evidence="12">The sequence shown here is derived from an EMBL/GenBank/DDBJ whole genome shotgun (WGS) entry which is preliminary data.</text>
</comment>
<evidence type="ECO:0000256" key="7">
    <source>
        <dbReference type="ARBA" id="ARBA00024776"/>
    </source>
</evidence>
<dbReference type="SMART" id="SM00487">
    <property type="entry name" value="DEXDc"/>
    <property type="match status" value="1"/>
</dbReference>
<gene>
    <name evidence="12" type="ORF">OUZ56_020750</name>
</gene>
<dbReference type="Gene3D" id="3.40.50.10810">
    <property type="entry name" value="Tandem AAA-ATPase domain"/>
    <property type="match status" value="1"/>
</dbReference>
<evidence type="ECO:0000259" key="10">
    <source>
        <dbReference type="PROSITE" id="PS51192"/>
    </source>
</evidence>
<dbReference type="InterPro" id="IPR027417">
    <property type="entry name" value="P-loop_NTPase"/>
</dbReference>
<dbReference type="PROSITE" id="PS51194">
    <property type="entry name" value="HELICASE_CTER"/>
    <property type="match status" value="1"/>
</dbReference>
<evidence type="ECO:0000256" key="8">
    <source>
        <dbReference type="ARBA" id="ARBA00029956"/>
    </source>
</evidence>
<dbReference type="SMART" id="SM00490">
    <property type="entry name" value="HELICc"/>
    <property type="match status" value="1"/>
</dbReference>
<dbReference type="Gene3D" id="3.40.50.300">
    <property type="entry name" value="P-loop containing nucleotide triphosphate hydrolases"/>
    <property type="match status" value="1"/>
</dbReference>
<evidence type="ECO:0000313" key="12">
    <source>
        <dbReference type="EMBL" id="KAK4011633.1"/>
    </source>
</evidence>
<keyword evidence="4" id="KW-0498">Mitosis</keyword>
<dbReference type="PROSITE" id="PS51192">
    <property type="entry name" value="HELICASE_ATP_BIND_1"/>
    <property type="match status" value="1"/>
</dbReference>
<evidence type="ECO:0000256" key="2">
    <source>
        <dbReference type="ARBA" id="ARBA00015341"/>
    </source>
</evidence>
<dbReference type="Pfam" id="PF00176">
    <property type="entry name" value="SNF2-rel_dom"/>
    <property type="match status" value="1"/>
</dbReference>
<dbReference type="CDD" id="cd18793">
    <property type="entry name" value="SF2_C_SNF"/>
    <property type="match status" value="1"/>
</dbReference>
<dbReference type="InterPro" id="IPR000330">
    <property type="entry name" value="SNF2_N"/>
</dbReference>
<evidence type="ECO:0000313" key="13">
    <source>
        <dbReference type="Proteomes" id="UP001234178"/>
    </source>
</evidence>
<evidence type="ECO:0000256" key="4">
    <source>
        <dbReference type="ARBA" id="ARBA00022776"/>
    </source>
</evidence>
<organism evidence="12 13">
    <name type="scientific">Daphnia magna</name>
    <dbReference type="NCBI Taxonomy" id="35525"/>
    <lineage>
        <taxon>Eukaryota</taxon>
        <taxon>Metazoa</taxon>
        <taxon>Ecdysozoa</taxon>
        <taxon>Arthropoda</taxon>
        <taxon>Crustacea</taxon>
        <taxon>Branchiopoda</taxon>
        <taxon>Diplostraca</taxon>
        <taxon>Cladocera</taxon>
        <taxon>Anomopoda</taxon>
        <taxon>Daphniidae</taxon>
        <taxon>Daphnia</taxon>
    </lineage>
</organism>
<evidence type="ECO:0000259" key="11">
    <source>
        <dbReference type="PROSITE" id="PS51194"/>
    </source>
</evidence>
<dbReference type="InterPro" id="IPR001650">
    <property type="entry name" value="Helicase_C-like"/>
</dbReference>
<evidence type="ECO:0000256" key="3">
    <source>
        <dbReference type="ARBA" id="ARBA00022618"/>
    </source>
</evidence>
<dbReference type="PANTHER" id="PTHR45629:SF7">
    <property type="entry name" value="DNA EXCISION REPAIR PROTEIN ERCC-6-RELATED"/>
    <property type="match status" value="1"/>
</dbReference>
<keyword evidence="13" id="KW-1185">Reference proteome</keyword>
<evidence type="ECO:0000256" key="5">
    <source>
        <dbReference type="ARBA" id="ARBA00022801"/>
    </source>
</evidence>
<dbReference type="EMBL" id="JAOYFB010000003">
    <property type="protein sequence ID" value="KAK4011633.1"/>
    <property type="molecule type" value="Genomic_DNA"/>
</dbReference>
<keyword evidence="3" id="KW-0132">Cell division</keyword>
<name>A0ABQ9ZG24_9CRUS</name>
<accession>A0ABQ9ZG24</accession>
<evidence type="ECO:0000256" key="6">
    <source>
        <dbReference type="ARBA" id="ARBA00023306"/>
    </source>
</evidence>
<feature type="domain" description="Helicase ATP-binding" evidence="10">
    <location>
        <begin position="469"/>
        <end position="636"/>
    </location>
</feature>
<reference evidence="12 13" key="1">
    <citation type="journal article" date="2023" name="Nucleic Acids Res.">
        <title>The hologenome of Daphnia magna reveals possible DNA methylation and microbiome-mediated evolution of the host genome.</title>
        <authorList>
            <person name="Chaturvedi A."/>
            <person name="Li X."/>
            <person name="Dhandapani V."/>
            <person name="Marshall H."/>
            <person name="Kissane S."/>
            <person name="Cuenca-Cambronero M."/>
            <person name="Asole G."/>
            <person name="Calvet F."/>
            <person name="Ruiz-Romero M."/>
            <person name="Marangio P."/>
            <person name="Guigo R."/>
            <person name="Rago D."/>
            <person name="Mirbahai L."/>
            <person name="Eastwood N."/>
            <person name="Colbourne J.K."/>
            <person name="Zhou J."/>
            <person name="Mallon E."/>
            <person name="Orsini L."/>
        </authorList>
    </citation>
    <scope>NUCLEOTIDE SEQUENCE [LARGE SCALE GENOMIC DNA]</scope>
    <source>
        <strain evidence="12">LRV0_1</strain>
    </source>
</reference>